<dbReference type="InParanoid" id="A0A4R6QPZ7"/>
<evidence type="ECO:0000259" key="3">
    <source>
        <dbReference type="Pfam" id="PF06580"/>
    </source>
</evidence>
<accession>A0A4R6QPZ7</accession>
<feature type="domain" description="Signal transduction histidine kinase internal region" evidence="3">
    <location>
        <begin position="173"/>
        <end position="252"/>
    </location>
</feature>
<keyword evidence="4" id="KW-0418">Kinase</keyword>
<feature type="transmembrane region" description="Helical" evidence="2">
    <location>
        <begin position="20"/>
        <end position="41"/>
    </location>
</feature>
<dbReference type="PANTHER" id="PTHR34220:SF9">
    <property type="entry name" value="SIGNAL TRANSDUCTION HISTIDINE KINASE INTERNAL REGION DOMAIN-CONTAINING PROTEIN"/>
    <property type="match status" value="1"/>
</dbReference>
<feature type="transmembrane region" description="Helical" evidence="2">
    <location>
        <begin position="53"/>
        <end position="71"/>
    </location>
</feature>
<dbReference type="RefSeq" id="WP_166651914.1">
    <property type="nucleotide sequence ID" value="NZ_SNXS01000002.1"/>
</dbReference>
<evidence type="ECO:0000313" key="4">
    <source>
        <dbReference type="EMBL" id="TDP72767.1"/>
    </source>
</evidence>
<dbReference type="GO" id="GO:0000155">
    <property type="term" value="F:phosphorelay sensor kinase activity"/>
    <property type="evidence" value="ECO:0007669"/>
    <property type="project" value="InterPro"/>
</dbReference>
<keyword evidence="4" id="KW-0808">Transferase</keyword>
<proteinExistence type="predicted"/>
<feature type="transmembrane region" description="Helical" evidence="2">
    <location>
        <begin position="83"/>
        <end position="103"/>
    </location>
</feature>
<keyword evidence="2" id="KW-1133">Transmembrane helix</keyword>
<dbReference type="InterPro" id="IPR010559">
    <property type="entry name" value="Sig_transdc_His_kin_internal"/>
</dbReference>
<comment type="caution">
    <text evidence="4">The sequence shown here is derived from an EMBL/GenBank/DDBJ whole genome shotgun (WGS) entry which is preliminary data.</text>
</comment>
<dbReference type="Gene3D" id="3.30.565.10">
    <property type="entry name" value="Histidine kinase-like ATPase, C-terminal domain"/>
    <property type="match status" value="1"/>
</dbReference>
<protein>
    <submittedName>
        <fullName evidence="4">Histidine kinase</fullName>
    </submittedName>
</protein>
<keyword evidence="2" id="KW-0812">Transmembrane</keyword>
<dbReference type="InterPro" id="IPR036890">
    <property type="entry name" value="HATPase_C_sf"/>
</dbReference>
<reference evidence="4 5" key="1">
    <citation type="submission" date="2019-03" db="EMBL/GenBank/DDBJ databases">
        <title>Genomic Encyclopedia of Type Strains, Phase IV (KMG-IV): sequencing the most valuable type-strain genomes for metagenomic binning, comparative biology and taxonomic classification.</title>
        <authorList>
            <person name="Goeker M."/>
        </authorList>
    </citation>
    <scope>NUCLEOTIDE SEQUENCE [LARGE SCALE GENOMIC DNA]</scope>
    <source>
        <strain evidence="4 5">DSM 16998</strain>
    </source>
</reference>
<evidence type="ECO:0000256" key="1">
    <source>
        <dbReference type="SAM" id="Coils"/>
    </source>
</evidence>
<evidence type="ECO:0000256" key="2">
    <source>
        <dbReference type="SAM" id="Phobius"/>
    </source>
</evidence>
<evidence type="ECO:0000313" key="5">
    <source>
        <dbReference type="Proteomes" id="UP000295361"/>
    </source>
</evidence>
<keyword evidence="1" id="KW-0175">Coiled coil</keyword>
<sequence length="365" mass="39873">MPADATPSHSNDALQQSLWWAYAGLLLTIALLLSVAELQHYLASGGRHFWEPFLWEFSSVLMIGPLGIAIYRWHLRVLHHASLSARVGLHLLGALAYVAVHVGGMFTLRWAIYALSPVVYEPGSVLQILAYETGKDLVSYGTFVGFCHGLHLYLDAQRRQHELARLRAELAEAQLNRLAEQIQPHFLFNTLNLISSVMCEDVPRADRILCQLADLLRQALAAQQAGWHSLAQELQLVEPFLAIMQARFGPRLQVRIEASDAARQCRLPALLLISPVENAIKHDVAASSASVEVAVRAWVEGRVLHLAVENSGAAPQRTEREGALGLANLRARVLGHFGPGAMVALRAGAAGGSVLSLALPMEQDA</sequence>
<dbReference type="PANTHER" id="PTHR34220">
    <property type="entry name" value="SENSOR HISTIDINE KINASE YPDA"/>
    <property type="match status" value="1"/>
</dbReference>
<keyword evidence="2" id="KW-0472">Membrane</keyword>
<dbReference type="SUPFAM" id="SSF55874">
    <property type="entry name" value="ATPase domain of HSP90 chaperone/DNA topoisomerase II/histidine kinase"/>
    <property type="match status" value="1"/>
</dbReference>
<dbReference type="GO" id="GO:0016020">
    <property type="term" value="C:membrane"/>
    <property type="evidence" value="ECO:0007669"/>
    <property type="project" value="InterPro"/>
</dbReference>
<gene>
    <name evidence="4" type="ORF">DES47_102512</name>
</gene>
<dbReference type="InterPro" id="IPR050640">
    <property type="entry name" value="Bact_2-comp_sensor_kinase"/>
</dbReference>
<dbReference type="Pfam" id="PF06580">
    <property type="entry name" value="His_kinase"/>
    <property type="match status" value="1"/>
</dbReference>
<dbReference type="AlphaFoldDB" id="A0A4R6QPZ7"/>
<dbReference type="Proteomes" id="UP000295361">
    <property type="component" value="Unassembled WGS sequence"/>
</dbReference>
<dbReference type="EMBL" id="SNXS01000002">
    <property type="protein sequence ID" value="TDP72767.1"/>
    <property type="molecule type" value="Genomic_DNA"/>
</dbReference>
<organism evidence="4 5">
    <name type="scientific">Roseateles toxinivorans</name>
    <dbReference type="NCBI Taxonomy" id="270368"/>
    <lineage>
        <taxon>Bacteria</taxon>
        <taxon>Pseudomonadati</taxon>
        <taxon>Pseudomonadota</taxon>
        <taxon>Betaproteobacteria</taxon>
        <taxon>Burkholderiales</taxon>
        <taxon>Sphaerotilaceae</taxon>
        <taxon>Roseateles</taxon>
    </lineage>
</organism>
<name>A0A4R6QPZ7_9BURK</name>
<keyword evidence="5" id="KW-1185">Reference proteome</keyword>
<feature type="coiled-coil region" evidence="1">
    <location>
        <begin position="154"/>
        <end position="183"/>
    </location>
</feature>